<dbReference type="Pfam" id="PF00459">
    <property type="entry name" value="Inositol_P"/>
    <property type="match status" value="1"/>
</dbReference>
<comment type="catalytic activity">
    <reaction evidence="6">
        <text>adenosine 3',5'-bisphosphate + H2O = AMP + phosphate</text>
        <dbReference type="Rhea" id="RHEA:10040"/>
        <dbReference type="ChEBI" id="CHEBI:15377"/>
        <dbReference type="ChEBI" id="CHEBI:43474"/>
        <dbReference type="ChEBI" id="CHEBI:58343"/>
        <dbReference type="ChEBI" id="CHEBI:456215"/>
        <dbReference type="EC" id="3.1.3.7"/>
    </reaction>
</comment>
<dbReference type="InterPro" id="IPR050725">
    <property type="entry name" value="CysQ/Inositol_MonoPase"/>
</dbReference>
<comment type="cofactor">
    <cofactor evidence="6">
        <name>Mg(2+)</name>
        <dbReference type="ChEBI" id="CHEBI:18420"/>
    </cofactor>
</comment>
<evidence type="ECO:0000256" key="1">
    <source>
        <dbReference type="ARBA" id="ARBA00005289"/>
    </source>
</evidence>
<feature type="binding site" evidence="6">
    <location>
        <position position="74"/>
    </location>
    <ligand>
        <name>substrate</name>
    </ligand>
</feature>
<keyword evidence="3 6" id="KW-0997">Cell inner membrane</keyword>
<comment type="subcellular location">
    <subcellularLocation>
        <location evidence="6">Cell inner membrane</location>
        <topology evidence="6">Peripheral membrane protein</topology>
        <orientation evidence="6">Cytoplasmic side</orientation>
    </subcellularLocation>
</comment>
<reference evidence="7" key="1">
    <citation type="submission" date="2019-02" db="EMBL/GenBank/DDBJ databases">
        <authorList>
            <person name="Li S.-H."/>
        </authorList>
    </citation>
    <scope>NUCLEOTIDE SEQUENCE</scope>
    <source>
        <strain evidence="7">IMCC8485</strain>
    </source>
</reference>
<comment type="similarity">
    <text evidence="1 6">Belongs to the inositol monophosphatase superfamily. CysQ family.</text>
</comment>
<proteinExistence type="inferred from homology"/>
<feature type="binding site" evidence="6">
    <location>
        <position position="94"/>
    </location>
    <ligand>
        <name>Mg(2+)</name>
        <dbReference type="ChEBI" id="CHEBI:18420"/>
        <label>1</label>
    </ligand>
</feature>
<dbReference type="PRINTS" id="PR00377">
    <property type="entry name" value="IMPHPHTASES"/>
</dbReference>
<dbReference type="InterPro" id="IPR000760">
    <property type="entry name" value="Inositol_monophosphatase-like"/>
</dbReference>
<feature type="binding site" evidence="6">
    <location>
        <position position="74"/>
    </location>
    <ligand>
        <name>Mg(2+)</name>
        <dbReference type="ChEBI" id="CHEBI:18420"/>
        <label>1</label>
    </ligand>
</feature>
<dbReference type="HAMAP" id="MF_02095">
    <property type="entry name" value="CysQ"/>
    <property type="match status" value="1"/>
</dbReference>
<dbReference type="PANTHER" id="PTHR43028:SF5">
    <property type="entry name" value="3'(2'),5'-BISPHOSPHATE NUCLEOTIDASE 1"/>
    <property type="match status" value="1"/>
</dbReference>
<feature type="binding site" evidence="6">
    <location>
        <position position="94"/>
    </location>
    <ligand>
        <name>Mg(2+)</name>
        <dbReference type="ChEBI" id="CHEBI:18420"/>
        <label>2</label>
    </ligand>
</feature>
<dbReference type="PANTHER" id="PTHR43028">
    <property type="entry name" value="3'(2'),5'-BISPHOSPHATE NUCLEOTIDASE 1"/>
    <property type="match status" value="1"/>
</dbReference>
<feature type="binding site" evidence="6">
    <location>
        <position position="226"/>
    </location>
    <ligand>
        <name>substrate</name>
    </ligand>
</feature>
<comment type="function">
    <text evidence="6">Converts adenosine-3',5'-bisphosphate (PAP) to AMP.</text>
</comment>
<evidence type="ECO:0000256" key="5">
    <source>
        <dbReference type="ARBA" id="ARBA00023136"/>
    </source>
</evidence>
<evidence type="ECO:0000313" key="8">
    <source>
        <dbReference type="Proteomes" id="UP001143307"/>
    </source>
</evidence>
<keyword evidence="2 6" id="KW-1003">Cell membrane</keyword>
<protein>
    <recommendedName>
        <fullName evidence="6">3'(2'),5'-bisphosphate nucleotidase CysQ</fullName>
        <ecNumber evidence="6">3.1.3.7</ecNumber>
    </recommendedName>
    <alternativeName>
        <fullName evidence="6">3'(2'),5-bisphosphonucleoside 3'(2')-phosphohydrolase</fullName>
    </alternativeName>
    <alternativeName>
        <fullName evidence="6">3'-phosphoadenosine 5'-phosphate phosphatase</fullName>
        <shortName evidence="6">PAP phosphatase</shortName>
    </alternativeName>
</protein>
<dbReference type="CDD" id="cd01638">
    <property type="entry name" value="CysQ"/>
    <property type="match status" value="1"/>
</dbReference>
<dbReference type="Gene3D" id="3.40.190.80">
    <property type="match status" value="1"/>
</dbReference>
<dbReference type="NCBIfam" id="TIGR01331">
    <property type="entry name" value="bisphos_cysQ"/>
    <property type="match status" value="1"/>
</dbReference>
<keyword evidence="6" id="KW-0460">Magnesium</keyword>
<keyword evidence="6" id="KW-0479">Metal-binding</keyword>
<dbReference type="PROSITE" id="PS00630">
    <property type="entry name" value="IMP_2"/>
    <property type="match status" value="1"/>
</dbReference>
<feature type="binding site" evidence="6">
    <location>
        <position position="97"/>
    </location>
    <ligand>
        <name>Mg(2+)</name>
        <dbReference type="ChEBI" id="CHEBI:18420"/>
        <label>2</label>
    </ligand>
</feature>
<evidence type="ECO:0000256" key="4">
    <source>
        <dbReference type="ARBA" id="ARBA00022801"/>
    </source>
</evidence>
<organism evidence="7 8">
    <name type="scientific">Candidatus Seongchinamella marina</name>
    <dbReference type="NCBI Taxonomy" id="2518990"/>
    <lineage>
        <taxon>Bacteria</taxon>
        <taxon>Pseudomonadati</taxon>
        <taxon>Pseudomonadota</taxon>
        <taxon>Gammaproteobacteria</taxon>
        <taxon>Cellvibrionales</taxon>
        <taxon>Halieaceae</taxon>
        <taxon>Seongchinamella</taxon>
    </lineage>
</organism>
<keyword evidence="8" id="KW-1185">Reference proteome</keyword>
<dbReference type="Proteomes" id="UP001143307">
    <property type="component" value="Unassembled WGS sequence"/>
</dbReference>
<feature type="binding site" evidence="6">
    <location>
        <begin position="96"/>
        <end position="99"/>
    </location>
    <ligand>
        <name>substrate</name>
    </ligand>
</feature>
<evidence type="ECO:0000313" key="7">
    <source>
        <dbReference type="EMBL" id="MCX2975688.1"/>
    </source>
</evidence>
<feature type="binding site" evidence="6">
    <location>
        <position position="96"/>
    </location>
    <ligand>
        <name>Mg(2+)</name>
        <dbReference type="ChEBI" id="CHEBI:18420"/>
        <label>1</label>
    </ligand>
</feature>
<evidence type="ECO:0000256" key="2">
    <source>
        <dbReference type="ARBA" id="ARBA00022475"/>
    </source>
</evidence>
<evidence type="ECO:0000256" key="3">
    <source>
        <dbReference type="ARBA" id="ARBA00022519"/>
    </source>
</evidence>
<sequence length="285" mass="31196">MESYVRDLSALISPLLELSLSAGQAIADHYYAPGADQYQSKGDDSPLTQADLASHDILAAGLQQITPELPILSEESSDEDKAKRHDWTTFWMVDPLDGTKEFLARTGEFTINIALIDDHQPVLGIIYLPLTQQAYVGIPGHEARVYRGPMWSYSDLLSRSLVQGSPMTVLASRRHRGPRLQSCLRWLEEHWGEIERDNSGSALKFCQVAAGKGDFYPRYSPCCEWDTAAGQALLEASGGALLGLDGAPLRYNCRDTLLSADFLAMGDPANPLWAQLLASGVGLSE</sequence>
<dbReference type="SUPFAM" id="SSF56655">
    <property type="entry name" value="Carbohydrate phosphatase"/>
    <property type="match status" value="1"/>
</dbReference>
<feature type="binding site" evidence="6">
    <location>
        <position position="226"/>
    </location>
    <ligand>
        <name>Mg(2+)</name>
        <dbReference type="ChEBI" id="CHEBI:18420"/>
        <label>2</label>
    </ligand>
</feature>
<dbReference type="Gene3D" id="3.30.540.10">
    <property type="entry name" value="Fructose-1,6-Bisphosphatase, subunit A, domain 1"/>
    <property type="match status" value="1"/>
</dbReference>
<dbReference type="EMBL" id="SHNP01000011">
    <property type="protein sequence ID" value="MCX2975688.1"/>
    <property type="molecule type" value="Genomic_DNA"/>
</dbReference>
<dbReference type="EC" id="3.1.3.7" evidence="6"/>
<dbReference type="InterPro" id="IPR006240">
    <property type="entry name" value="CysQ"/>
</dbReference>
<evidence type="ECO:0000256" key="6">
    <source>
        <dbReference type="HAMAP-Rule" id="MF_02095"/>
    </source>
</evidence>
<name>A0ABT3T0A2_9GAMM</name>
<comment type="caution">
    <text evidence="7">The sequence shown here is derived from an EMBL/GenBank/DDBJ whole genome shotgun (WGS) entry which is preliminary data.</text>
</comment>
<gene>
    <name evidence="6 7" type="primary">cysQ</name>
    <name evidence="7" type="ORF">EYC87_19100</name>
</gene>
<accession>A0ABT3T0A2</accession>
<dbReference type="InterPro" id="IPR020550">
    <property type="entry name" value="Inositol_monophosphatase_CS"/>
</dbReference>
<keyword evidence="5 6" id="KW-0472">Membrane</keyword>
<keyword evidence="4 6" id="KW-0378">Hydrolase</keyword>
<dbReference type="GO" id="GO:0008441">
    <property type="term" value="F:3'(2'),5'-bisphosphate nucleotidase activity"/>
    <property type="evidence" value="ECO:0007669"/>
    <property type="project" value="UniProtKB-EC"/>
</dbReference>